<protein>
    <submittedName>
        <fullName evidence="10">ABC transporter permease</fullName>
    </submittedName>
</protein>
<dbReference type="Pfam" id="PF00528">
    <property type="entry name" value="BPD_transp_1"/>
    <property type="match status" value="1"/>
</dbReference>
<dbReference type="Gene3D" id="1.10.3720.10">
    <property type="entry name" value="MetI-like"/>
    <property type="match status" value="1"/>
</dbReference>
<evidence type="ECO:0000256" key="6">
    <source>
        <dbReference type="ARBA" id="ARBA00022989"/>
    </source>
</evidence>
<reference evidence="10 11" key="1">
    <citation type="journal article" date="2013" name="Int. J. Syst. Evol. Microbiol.">
        <title>Roseomonas aerophila sp. nov., isolated from air.</title>
        <authorList>
            <person name="Kim S.J."/>
            <person name="Weon H.Y."/>
            <person name="Ahn J.H."/>
            <person name="Hong S.B."/>
            <person name="Seok S.J."/>
            <person name="Whang K.S."/>
            <person name="Kwon S.W."/>
        </authorList>
    </citation>
    <scope>NUCLEOTIDE SEQUENCE [LARGE SCALE GENOMIC DNA]</scope>
    <source>
        <strain evidence="10 11">NBRC 108923</strain>
    </source>
</reference>
<dbReference type="PROSITE" id="PS50928">
    <property type="entry name" value="ABC_TM1"/>
    <property type="match status" value="1"/>
</dbReference>
<feature type="transmembrane region" description="Helical" evidence="8">
    <location>
        <begin position="259"/>
        <end position="282"/>
    </location>
</feature>
<feature type="transmembrane region" description="Helical" evidence="8">
    <location>
        <begin position="94"/>
        <end position="114"/>
    </location>
</feature>
<gene>
    <name evidence="10" type="ORF">IBL26_16985</name>
</gene>
<dbReference type="CDD" id="cd06261">
    <property type="entry name" value="TM_PBP2"/>
    <property type="match status" value="1"/>
</dbReference>
<feature type="transmembrane region" description="Helical" evidence="8">
    <location>
        <begin position="32"/>
        <end position="55"/>
    </location>
</feature>
<comment type="subcellular location">
    <subcellularLocation>
        <location evidence="1">Cell inner membrane</location>
        <topology evidence="1">Multi-pass membrane protein</topology>
    </subcellularLocation>
    <subcellularLocation>
        <location evidence="8">Cell membrane</location>
        <topology evidence="8">Multi-pass membrane protein</topology>
    </subcellularLocation>
</comment>
<keyword evidence="5 8" id="KW-0812">Transmembrane</keyword>
<keyword evidence="6 8" id="KW-1133">Transmembrane helix</keyword>
<evidence type="ECO:0000313" key="11">
    <source>
        <dbReference type="Proteomes" id="UP000626026"/>
    </source>
</evidence>
<dbReference type="SUPFAM" id="SSF161098">
    <property type="entry name" value="MetI-like"/>
    <property type="match status" value="1"/>
</dbReference>
<comment type="caution">
    <text evidence="10">The sequence shown here is derived from an EMBL/GenBank/DDBJ whole genome shotgun (WGS) entry which is preliminary data.</text>
</comment>
<keyword evidence="2 8" id="KW-0813">Transport</keyword>
<dbReference type="InterPro" id="IPR000515">
    <property type="entry name" value="MetI-like"/>
</dbReference>
<evidence type="ECO:0000256" key="7">
    <source>
        <dbReference type="ARBA" id="ARBA00023136"/>
    </source>
</evidence>
<evidence type="ECO:0000313" key="10">
    <source>
        <dbReference type="EMBL" id="MBC9208546.1"/>
    </source>
</evidence>
<proteinExistence type="inferred from homology"/>
<keyword evidence="4" id="KW-0997">Cell inner membrane</keyword>
<keyword evidence="11" id="KW-1185">Reference proteome</keyword>
<evidence type="ECO:0000256" key="2">
    <source>
        <dbReference type="ARBA" id="ARBA00022448"/>
    </source>
</evidence>
<feature type="transmembrane region" description="Helical" evidence="8">
    <location>
        <begin position="202"/>
        <end position="224"/>
    </location>
</feature>
<dbReference type="PANTHER" id="PTHR43357:SF4">
    <property type="entry name" value="INNER MEMBRANE ABC TRANSPORTER PERMEASE PROTEIN YDCV"/>
    <property type="match status" value="1"/>
</dbReference>
<dbReference type="PANTHER" id="PTHR43357">
    <property type="entry name" value="INNER MEMBRANE ABC TRANSPORTER PERMEASE PROTEIN YDCV"/>
    <property type="match status" value="1"/>
</dbReference>
<keyword evidence="3" id="KW-1003">Cell membrane</keyword>
<feature type="transmembrane region" description="Helical" evidence="8">
    <location>
        <begin position="126"/>
        <end position="146"/>
    </location>
</feature>
<evidence type="ECO:0000256" key="8">
    <source>
        <dbReference type="RuleBase" id="RU363032"/>
    </source>
</evidence>
<feature type="transmembrane region" description="Helical" evidence="8">
    <location>
        <begin position="158"/>
        <end position="181"/>
    </location>
</feature>
<evidence type="ECO:0000256" key="3">
    <source>
        <dbReference type="ARBA" id="ARBA00022475"/>
    </source>
</evidence>
<keyword evidence="7 8" id="KW-0472">Membrane</keyword>
<comment type="similarity">
    <text evidence="8">Belongs to the binding-protein-dependent transport system permease family.</text>
</comment>
<sequence length="288" mass="31000">MSGLSGTVVAEKLPTAPVPAPRRGSFLPPFRWIFPATTLGLILFIILPPITLLSLSVNDRFDLVWGIFPAGVSFDLYRESGPAILRSVAHSMRIAVPTVILSFLVGLPVAYALVRLRFPGRGLLAELVNLPLVFPPIVLAFGLMQMFKQGPFAGVSPWVAIVLGHTIVSLPFMIQPIIAALQRVDIAVEDAARSLGASPLRAFLTTVLPIIVPSVLTGVALVFARSISDFEITLLLTTPEISTMPIAIYQAFESGSTRLGAAVAMATNLFAVGVIVILEVAVRRVRWW</sequence>
<evidence type="ECO:0000259" key="9">
    <source>
        <dbReference type="PROSITE" id="PS50928"/>
    </source>
</evidence>
<dbReference type="InterPro" id="IPR035906">
    <property type="entry name" value="MetI-like_sf"/>
</dbReference>
<evidence type="ECO:0000256" key="5">
    <source>
        <dbReference type="ARBA" id="ARBA00022692"/>
    </source>
</evidence>
<name>A0ABR7RQC5_9PROT</name>
<dbReference type="Proteomes" id="UP000626026">
    <property type="component" value="Unassembled WGS sequence"/>
</dbReference>
<accession>A0ABR7RQC5</accession>
<evidence type="ECO:0000256" key="1">
    <source>
        <dbReference type="ARBA" id="ARBA00004429"/>
    </source>
</evidence>
<dbReference type="RefSeq" id="WP_187785697.1">
    <property type="nucleotide sequence ID" value="NZ_JACTVA010000034.1"/>
</dbReference>
<feature type="domain" description="ABC transmembrane type-1" evidence="9">
    <location>
        <begin position="88"/>
        <end position="280"/>
    </location>
</feature>
<dbReference type="EMBL" id="JACTVA010000034">
    <property type="protein sequence ID" value="MBC9208546.1"/>
    <property type="molecule type" value="Genomic_DNA"/>
</dbReference>
<organism evidence="10 11">
    <name type="scientific">Teichococcus aerophilus</name>
    <dbReference type="NCBI Taxonomy" id="1224513"/>
    <lineage>
        <taxon>Bacteria</taxon>
        <taxon>Pseudomonadati</taxon>
        <taxon>Pseudomonadota</taxon>
        <taxon>Alphaproteobacteria</taxon>
        <taxon>Acetobacterales</taxon>
        <taxon>Roseomonadaceae</taxon>
        <taxon>Roseomonas</taxon>
    </lineage>
</organism>
<evidence type="ECO:0000256" key="4">
    <source>
        <dbReference type="ARBA" id="ARBA00022519"/>
    </source>
</evidence>